<dbReference type="RefSeq" id="WP_345482354.1">
    <property type="nucleotide sequence ID" value="NZ_BAABLP010000009.1"/>
</dbReference>
<evidence type="ECO:0008006" key="3">
    <source>
        <dbReference type="Google" id="ProtNLM"/>
    </source>
</evidence>
<keyword evidence="2" id="KW-1185">Reference proteome</keyword>
<dbReference type="Gene3D" id="3.40.30.10">
    <property type="entry name" value="Glutaredoxin"/>
    <property type="match status" value="1"/>
</dbReference>
<dbReference type="InterPro" id="IPR008554">
    <property type="entry name" value="Glutaredoxin-like"/>
</dbReference>
<protein>
    <recommendedName>
        <fullName evidence="3">Glutaredoxin family protein</fullName>
    </recommendedName>
</protein>
<accession>A0ABP8ZH35</accession>
<sequence length="94" mass="10134">MLTPSLTFIGKPACHLCEEARTVVAEVVDGLAADGVAVTVEDRSILDEPDLDVRWHDDIPVVLIGTALHDRWHVDAARLRADLLAAADVERPAG</sequence>
<dbReference type="Pfam" id="PF05768">
    <property type="entry name" value="Glrx-like"/>
    <property type="match status" value="1"/>
</dbReference>
<name>A0ABP8ZH35_9MICO</name>
<proteinExistence type="predicted"/>
<reference evidence="2" key="1">
    <citation type="journal article" date="2019" name="Int. J. Syst. Evol. Microbiol.">
        <title>The Global Catalogue of Microorganisms (GCM) 10K type strain sequencing project: providing services to taxonomists for standard genome sequencing and annotation.</title>
        <authorList>
            <consortium name="The Broad Institute Genomics Platform"/>
            <consortium name="The Broad Institute Genome Sequencing Center for Infectious Disease"/>
            <person name="Wu L."/>
            <person name="Ma J."/>
        </authorList>
    </citation>
    <scope>NUCLEOTIDE SEQUENCE [LARGE SCALE GENOMIC DNA]</scope>
    <source>
        <strain evidence="2">JCM 19015</strain>
    </source>
</reference>
<comment type="caution">
    <text evidence="1">The sequence shown here is derived from an EMBL/GenBank/DDBJ whole genome shotgun (WGS) entry which is preliminary data.</text>
</comment>
<gene>
    <name evidence="1" type="ORF">GCM10025783_32030</name>
</gene>
<dbReference type="EMBL" id="BAABLP010000009">
    <property type="protein sequence ID" value="GAA4756306.1"/>
    <property type="molecule type" value="Genomic_DNA"/>
</dbReference>
<organism evidence="1 2">
    <name type="scientific">Amnibacterium soli</name>
    <dbReference type="NCBI Taxonomy" id="1282736"/>
    <lineage>
        <taxon>Bacteria</taxon>
        <taxon>Bacillati</taxon>
        <taxon>Actinomycetota</taxon>
        <taxon>Actinomycetes</taxon>
        <taxon>Micrococcales</taxon>
        <taxon>Microbacteriaceae</taxon>
        <taxon>Amnibacterium</taxon>
    </lineage>
</organism>
<dbReference type="Proteomes" id="UP001500121">
    <property type="component" value="Unassembled WGS sequence"/>
</dbReference>
<evidence type="ECO:0000313" key="1">
    <source>
        <dbReference type="EMBL" id="GAA4756306.1"/>
    </source>
</evidence>
<evidence type="ECO:0000313" key="2">
    <source>
        <dbReference type="Proteomes" id="UP001500121"/>
    </source>
</evidence>
<dbReference type="InterPro" id="IPR036249">
    <property type="entry name" value="Thioredoxin-like_sf"/>
</dbReference>
<dbReference type="SUPFAM" id="SSF52833">
    <property type="entry name" value="Thioredoxin-like"/>
    <property type="match status" value="1"/>
</dbReference>